<evidence type="ECO:0000313" key="3">
    <source>
        <dbReference type="Proteomes" id="UP000283993"/>
    </source>
</evidence>
<gene>
    <name evidence="2" type="ORF">SAOR_10160</name>
</gene>
<feature type="chain" id="PRO_5019119369" description="DUF4136 domain-containing protein" evidence="1">
    <location>
        <begin position="20"/>
        <end position="166"/>
    </location>
</feature>
<feature type="signal peptide" evidence="1">
    <location>
        <begin position="1"/>
        <end position="19"/>
    </location>
</feature>
<sequence length="166" mass="17713">MKSRIAIVALICAVLTACASGPAYRPAAEPGDFGYRDNALTSDRYRVSFAGDYGMARETVENYALFRAADVALGHGADRFRITSRETSPVTSYSGGGPSTSIGYGWGYPFWGTSIGYSTGGQSRTRYETVLEIQLGDELPDNGADVYDAEELKRNLAPSVAAGDEA</sequence>
<comment type="caution">
    <text evidence="2">The sequence shown here is derived from an EMBL/GenBank/DDBJ whole genome shotgun (WGS) entry which is preliminary data.</text>
</comment>
<organism evidence="2 3">
    <name type="scientific">Salinisphaera orenii MK-B5</name>
    <dbReference type="NCBI Taxonomy" id="856730"/>
    <lineage>
        <taxon>Bacteria</taxon>
        <taxon>Pseudomonadati</taxon>
        <taxon>Pseudomonadota</taxon>
        <taxon>Gammaproteobacteria</taxon>
        <taxon>Salinisphaerales</taxon>
        <taxon>Salinisphaeraceae</taxon>
        <taxon>Salinisphaera</taxon>
    </lineage>
</organism>
<dbReference type="EMBL" id="AYKH01000019">
    <property type="protein sequence ID" value="ROO26667.1"/>
    <property type="molecule type" value="Genomic_DNA"/>
</dbReference>
<evidence type="ECO:0000256" key="1">
    <source>
        <dbReference type="SAM" id="SignalP"/>
    </source>
</evidence>
<keyword evidence="1" id="KW-0732">Signal</keyword>
<name>A0A423PM58_9GAMM</name>
<dbReference type="Proteomes" id="UP000283993">
    <property type="component" value="Unassembled WGS sequence"/>
</dbReference>
<evidence type="ECO:0008006" key="4">
    <source>
        <dbReference type="Google" id="ProtNLM"/>
    </source>
</evidence>
<protein>
    <recommendedName>
        <fullName evidence="4">DUF4136 domain-containing protein</fullName>
    </recommendedName>
</protein>
<reference evidence="2 3" key="1">
    <citation type="submission" date="2013-10" db="EMBL/GenBank/DDBJ databases">
        <title>Salinisphaera orenii MK-B5 Genome Sequencing.</title>
        <authorList>
            <person name="Lai Q."/>
            <person name="Li C."/>
            <person name="Shao Z."/>
        </authorList>
    </citation>
    <scope>NUCLEOTIDE SEQUENCE [LARGE SCALE GENOMIC DNA]</scope>
    <source>
        <strain evidence="2 3">MK-B5</strain>
    </source>
</reference>
<dbReference type="AlphaFoldDB" id="A0A423PM58"/>
<evidence type="ECO:0000313" key="2">
    <source>
        <dbReference type="EMBL" id="ROO26667.1"/>
    </source>
</evidence>
<accession>A0A423PM58</accession>
<dbReference type="PROSITE" id="PS51257">
    <property type="entry name" value="PROKAR_LIPOPROTEIN"/>
    <property type="match status" value="1"/>
</dbReference>
<proteinExistence type="predicted"/>
<dbReference type="NCBIfam" id="NF047637">
    <property type="entry name" value="lipo_CC0125"/>
    <property type="match status" value="1"/>
</dbReference>
<keyword evidence="3" id="KW-1185">Reference proteome</keyword>
<dbReference type="RefSeq" id="WP_123590732.1">
    <property type="nucleotide sequence ID" value="NZ_AYKH01000019.1"/>
</dbReference>